<evidence type="ECO:0000256" key="2">
    <source>
        <dbReference type="ARBA" id="ARBA00022448"/>
    </source>
</evidence>
<dbReference type="EMBL" id="CAJPDT010000159">
    <property type="protein sequence ID" value="CAF9941854.1"/>
    <property type="molecule type" value="Genomic_DNA"/>
</dbReference>
<proteinExistence type="predicted"/>
<sequence>MEQKTTADDGVEVTAGYDDKAARRRQSAFARRKSSAVVEEAAAIVEASTLNDADRRLAEMGYAQVYKREFSWLSTFSFALSVSGLFASVSTTFIYPYEAGGASSAVWSWLISGFGCYCIALSVAELVSAYPTSGGLYFTCKYLAPTNWVPEISWLCGWLNLIGQIAGAASTEYGCAQLLLAAVSMAGDFNGYVPTDRQTVGVMAAFVVLHGSLNSLNTAALEKMTKTYVIFHIAVLFSCCVALLAMCDYKHTSSYTWTTVVNNSGWSPTGWSFLFGFLSASWTMTDYDATAHIAEEIKDPEIKAPWSIALALGFTWIGGWLFTIVLAYCSGDPTHTLGNVVDQPVAQIFYDVIGRNGGIFFTVAACFVLNFTAMTAIQAGARTIWAYSRDEMLPLSRVWYKIDRRTDTPIYAVWLFATCCVLINLIGLGSYTAISAIFNLTAIALDWSYCIPIICKVLYGKFERGPFHLGWASLPINIWAVCWTSFVTIIYVMPTIRPVTPQNMNYVVVLMAAVAIFAVGYWYAAGRYYYIGPRVKAQLIMGVAGEEGKVDSSGGSSDEKRDPTAVP</sequence>
<keyword evidence="4 7" id="KW-1133">Transmembrane helix</keyword>
<dbReference type="PROSITE" id="PS00218">
    <property type="entry name" value="AMINO_ACID_PERMEASE_1"/>
    <property type="match status" value="1"/>
</dbReference>
<evidence type="ECO:0008006" key="10">
    <source>
        <dbReference type="Google" id="ProtNLM"/>
    </source>
</evidence>
<evidence type="ECO:0000256" key="5">
    <source>
        <dbReference type="ARBA" id="ARBA00023136"/>
    </source>
</evidence>
<feature type="transmembrane region" description="Helical" evidence="7">
    <location>
        <begin position="471"/>
        <end position="492"/>
    </location>
</feature>
<feature type="transmembrane region" description="Helical" evidence="7">
    <location>
        <begin position="266"/>
        <end position="285"/>
    </location>
</feature>
<feature type="transmembrane region" description="Helical" evidence="7">
    <location>
        <begin position="437"/>
        <end position="459"/>
    </location>
</feature>
<gene>
    <name evidence="8" type="ORF">IMSHALPRED_002939</name>
</gene>
<dbReference type="OrthoDB" id="10054429at2759"/>
<dbReference type="AlphaFoldDB" id="A0A8H3PJI5"/>
<evidence type="ECO:0000256" key="3">
    <source>
        <dbReference type="ARBA" id="ARBA00022692"/>
    </source>
</evidence>
<dbReference type="PANTHER" id="PTHR45649">
    <property type="entry name" value="AMINO-ACID PERMEASE BAT1"/>
    <property type="match status" value="1"/>
</dbReference>
<keyword evidence="3 7" id="KW-0812">Transmembrane</keyword>
<feature type="transmembrane region" description="Helical" evidence="7">
    <location>
        <begin position="107"/>
        <end position="127"/>
    </location>
</feature>
<evidence type="ECO:0000256" key="6">
    <source>
        <dbReference type="SAM" id="MobiDB-lite"/>
    </source>
</evidence>
<keyword evidence="5 7" id="KW-0472">Membrane</keyword>
<keyword evidence="9" id="KW-1185">Reference proteome</keyword>
<dbReference type="PANTHER" id="PTHR45649:SF9">
    <property type="entry name" value="AMINO-ACID PERMEASE 2"/>
    <property type="match status" value="1"/>
</dbReference>
<evidence type="ECO:0000256" key="4">
    <source>
        <dbReference type="ARBA" id="ARBA00022989"/>
    </source>
</evidence>
<dbReference type="Gene3D" id="1.20.1740.10">
    <property type="entry name" value="Amino acid/polyamine transporter I"/>
    <property type="match status" value="1"/>
</dbReference>
<feature type="compositionally biased region" description="Basic and acidic residues" evidence="6">
    <location>
        <begin position="557"/>
        <end position="567"/>
    </location>
</feature>
<organism evidence="8 9">
    <name type="scientific">Imshaugia aleurites</name>
    <dbReference type="NCBI Taxonomy" id="172621"/>
    <lineage>
        <taxon>Eukaryota</taxon>
        <taxon>Fungi</taxon>
        <taxon>Dikarya</taxon>
        <taxon>Ascomycota</taxon>
        <taxon>Pezizomycotina</taxon>
        <taxon>Lecanoromycetes</taxon>
        <taxon>OSLEUM clade</taxon>
        <taxon>Lecanoromycetidae</taxon>
        <taxon>Lecanorales</taxon>
        <taxon>Lecanorineae</taxon>
        <taxon>Parmeliaceae</taxon>
        <taxon>Imshaugia</taxon>
    </lineage>
</organism>
<evidence type="ECO:0000256" key="1">
    <source>
        <dbReference type="ARBA" id="ARBA00004141"/>
    </source>
</evidence>
<dbReference type="Proteomes" id="UP000664534">
    <property type="component" value="Unassembled WGS sequence"/>
</dbReference>
<dbReference type="InterPro" id="IPR002293">
    <property type="entry name" value="AA/rel_permease1"/>
</dbReference>
<dbReference type="InterPro" id="IPR004840">
    <property type="entry name" value="Amino_acid_permease_CS"/>
</dbReference>
<evidence type="ECO:0000313" key="9">
    <source>
        <dbReference type="Proteomes" id="UP000664534"/>
    </source>
</evidence>
<dbReference type="PIRSF" id="PIRSF006060">
    <property type="entry name" value="AA_transporter"/>
    <property type="match status" value="1"/>
</dbReference>
<evidence type="ECO:0000256" key="7">
    <source>
        <dbReference type="SAM" id="Phobius"/>
    </source>
</evidence>
<comment type="subcellular location">
    <subcellularLocation>
        <location evidence="1">Membrane</location>
        <topology evidence="1">Multi-pass membrane protein</topology>
    </subcellularLocation>
</comment>
<dbReference type="Pfam" id="PF13520">
    <property type="entry name" value="AA_permease_2"/>
    <property type="match status" value="1"/>
</dbReference>
<feature type="transmembrane region" description="Helical" evidence="7">
    <location>
        <begin position="408"/>
        <end position="431"/>
    </location>
</feature>
<feature type="transmembrane region" description="Helical" evidence="7">
    <location>
        <begin position="504"/>
        <end position="524"/>
    </location>
</feature>
<dbReference type="GO" id="GO:0006865">
    <property type="term" value="P:amino acid transport"/>
    <property type="evidence" value="ECO:0007669"/>
    <property type="project" value="InterPro"/>
</dbReference>
<feature type="transmembrane region" description="Helical" evidence="7">
    <location>
        <begin position="359"/>
        <end position="387"/>
    </location>
</feature>
<dbReference type="GO" id="GO:0016020">
    <property type="term" value="C:membrane"/>
    <property type="evidence" value="ECO:0007669"/>
    <property type="project" value="UniProtKB-SubCell"/>
</dbReference>
<feature type="transmembrane region" description="Helical" evidence="7">
    <location>
        <begin position="70"/>
        <end position="95"/>
    </location>
</feature>
<dbReference type="GO" id="GO:0022857">
    <property type="term" value="F:transmembrane transporter activity"/>
    <property type="evidence" value="ECO:0007669"/>
    <property type="project" value="InterPro"/>
</dbReference>
<comment type="caution">
    <text evidence="8">The sequence shown here is derived from an EMBL/GenBank/DDBJ whole genome shotgun (WGS) entry which is preliminary data.</text>
</comment>
<feature type="transmembrane region" description="Helical" evidence="7">
    <location>
        <begin position="228"/>
        <end position="246"/>
    </location>
</feature>
<feature type="region of interest" description="Disordered" evidence="6">
    <location>
        <begin position="547"/>
        <end position="567"/>
    </location>
</feature>
<reference evidence="8" key="1">
    <citation type="submission" date="2021-03" db="EMBL/GenBank/DDBJ databases">
        <authorList>
            <person name="Tagirdzhanova G."/>
        </authorList>
    </citation>
    <scope>NUCLEOTIDE SEQUENCE</scope>
</reference>
<evidence type="ECO:0000313" key="8">
    <source>
        <dbReference type="EMBL" id="CAF9941854.1"/>
    </source>
</evidence>
<keyword evidence="2" id="KW-0813">Transport</keyword>
<name>A0A8H3PJI5_9LECA</name>
<accession>A0A8H3PJI5</accession>
<protein>
    <recommendedName>
        <fullName evidence="10">Amino acid transporter</fullName>
    </recommendedName>
</protein>
<feature type="transmembrane region" description="Helical" evidence="7">
    <location>
        <begin position="306"/>
        <end position="328"/>
    </location>
</feature>